<comment type="caution">
    <text evidence="2">The sequence shown here is derived from an EMBL/GenBank/DDBJ whole genome shotgun (WGS) entry which is preliminary data.</text>
</comment>
<dbReference type="EMBL" id="CAJNOM010002023">
    <property type="protein sequence ID" value="CAF1624876.1"/>
    <property type="molecule type" value="Genomic_DNA"/>
</dbReference>
<name>A0A816CHD6_9BILA</name>
<gene>
    <name evidence="1" type="ORF">BJG266_LOCUS39426</name>
    <name evidence="2" type="ORF">QVE165_LOCUS56324</name>
</gene>
<dbReference type="AlphaFoldDB" id="A0A816CHD6"/>
<dbReference type="EMBL" id="CAJNOI010001691">
    <property type="protein sequence ID" value="CAF1432568.1"/>
    <property type="molecule type" value="Genomic_DNA"/>
</dbReference>
<evidence type="ECO:0000313" key="3">
    <source>
        <dbReference type="Proteomes" id="UP000663832"/>
    </source>
</evidence>
<keyword evidence="3" id="KW-1185">Reference proteome</keyword>
<dbReference type="Proteomes" id="UP000663832">
    <property type="component" value="Unassembled WGS sequence"/>
</dbReference>
<sequence length="84" mass="9799">MDTRERYIEESAAYMTKTNTYIEIPTSPLKDMIENTDKFLRILVSTKQMPQVLSDKLRSSMTESELSNLYYNAKDHKITISKDS</sequence>
<evidence type="ECO:0000313" key="1">
    <source>
        <dbReference type="EMBL" id="CAF1432568.1"/>
    </source>
</evidence>
<dbReference type="Proteomes" id="UP000663877">
    <property type="component" value="Unassembled WGS sequence"/>
</dbReference>
<proteinExistence type="predicted"/>
<accession>A0A816CHD6</accession>
<evidence type="ECO:0000313" key="2">
    <source>
        <dbReference type="EMBL" id="CAF1624876.1"/>
    </source>
</evidence>
<reference evidence="2" key="1">
    <citation type="submission" date="2021-02" db="EMBL/GenBank/DDBJ databases">
        <authorList>
            <person name="Nowell W R."/>
        </authorList>
    </citation>
    <scope>NUCLEOTIDE SEQUENCE</scope>
</reference>
<organism evidence="2 3">
    <name type="scientific">Adineta steineri</name>
    <dbReference type="NCBI Taxonomy" id="433720"/>
    <lineage>
        <taxon>Eukaryota</taxon>
        <taxon>Metazoa</taxon>
        <taxon>Spiralia</taxon>
        <taxon>Gnathifera</taxon>
        <taxon>Rotifera</taxon>
        <taxon>Eurotatoria</taxon>
        <taxon>Bdelloidea</taxon>
        <taxon>Adinetida</taxon>
        <taxon>Adinetidae</taxon>
        <taxon>Adineta</taxon>
    </lineage>
</organism>
<protein>
    <submittedName>
        <fullName evidence="2">Uncharacterized protein</fullName>
    </submittedName>
</protein>